<dbReference type="EMBL" id="FUEG01000001">
    <property type="protein sequence ID" value="SJK99006.1"/>
    <property type="molecule type" value="Genomic_DNA"/>
</dbReference>
<proteinExistence type="predicted"/>
<evidence type="ECO:0000313" key="1">
    <source>
        <dbReference type="EMBL" id="SJK99006.1"/>
    </source>
</evidence>
<name>A0A284QRB3_ARMOS</name>
<accession>A0A284QRB3</accession>
<keyword evidence="2" id="KW-1185">Reference proteome</keyword>
<organism evidence="1 2">
    <name type="scientific">Armillaria ostoyae</name>
    <name type="common">Armillaria root rot fungus</name>
    <dbReference type="NCBI Taxonomy" id="47428"/>
    <lineage>
        <taxon>Eukaryota</taxon>
        <taxon>Fungi</taxon>
        <taxon>Dikarya</taxon>
        <taxon>Basidiomycota</taxon>
        <taxon>Agaricomycotina</taxon>
        <taxon>Agaricomycetes</taxon>
        <taxon>Agaricomycetidae</taxon>
        <taxon>Agaricales</taxon>
        <taxon>Marasmiineae</taxon>
        <taxon>Physalacriaceae</taxon>
        <taxon>Armillaria</taxon>
    </lineage>
</organism>
<dbReference type="AlphaFoldDB" id="A0A284QRB3"/>
<gene>
    <name evidence="1" type="ORF">ARMOST_02287</name>
</gene>
<dbReference type="Proteomes" id="UP000219338">
    <property type="component" value="Unassembled WGS sequence"/>
</dbReference>
<protein>
    <submittedName>
        <fullName evidence="1">Uncharacterized protein</fullName>
    </submittedName>
</protein>
<sequence>MLRIQPFAVEVDVRIVLAMSQWPCWQSRSGTGLTIARSILPTVSRQLTPVSVATKCYVHINTKTIISRGLRPNDAILVNYLLILSEPRNFTIFSTFSVRAPANKFTATATTSACAHTHQNDGSPTRNKQCFPGSEILNNLYFKRSSRRQAVGDRDSGLKASGFKLM</sequence>
<evidence type="ECO:0000313" key="2">
    <source>
        <dbReference type="Proteomes" id="UP000219338"/>
    </source>
</evidence>
<reference evidence="2" key="1">
    <citation type="journal article" date="2017" name="Nat. Ecol. Evol.">
        <title>Genome expansion and lineage-specific genetic innovations in the forest pathogenic fungi Armillaria.</title>
        <authorList>
            <person name="Sipos G."/>
            <person name="Prasanna A.N."/>
            <person name="Walter M.C."/>
            <person name="O'Connor E."/>
            <person name="Balint B."/>
            <person name="Krizsan K."/>
            <person name="Kiss B."/>
            <person name="Hess J."/>
            <person name="Varga T."/>
            <person name="Slot J."/>
            <person name="Riley R."/>
            <person name="Boka B."/>
            <person name="Rigling D."/>
            <person name="Barry K."/>
            <person name="Lee J."/>
            <person name="Mihaltcheva S."/>
            <person name="LaButti K."/>
            <person name="Lipzen A."/>
            <person name="Waldron R."/>
            <person name="Moloney N.M."/>
            <person name="Sperisen C."/>
            <person name="Kredics L."/>
            <person name="Vagvoelgyi C."/>
            <person name="Patrignani A."/>
            <person name="Fitzpatrick D."/>
            <person name="Nagy I."/>
            <person name="Doyle S."/>
            <person name="Anderson J.B."/>
            <person name="Grigoriev I.V."/>
            <person name="Gueldener U."/>
            <person name="Muensterkoetter M."/>
            <person name="Nagy L.G."/>
        </authorList>
    </citation>
    <scope>NUCLEOTIDE SEQUENCE [LARGE SCALE GENOMIC DNA]</scope>
    <source>
        <strain evidence="2">C18/9</strain>
    </source>
</reference>